<dbReference type="EC" id="3.4.24.-" evidence="2"/>
<sequence length="416" mass="48005">MELFPGIAVHFIHSKKFKTNKITMRFTASLSLDLISGRMLSASMLETANKSYPIAQILRKHLAALYGADLSTHAYRRGQSHLVDVSLTYVRDEFLSKKNILTAQILELLHQVLFNPLLDDDGFEKNTFEIEKKQLLARLESELEDPFFFAHKELDQLFFQDESMQLVPKDLIARISEETSKSCYSSFQKMLKEDRIDLFFLGDFNEIEVLESLKKYKLTGRKKTVNIQYRQEYSNVLREGIIRRNLGQSILEMGYHSTIGYGDDQKMALLLVNGLLGAFPHSKLFTQVREKEGLAYTVSSHLDLFSGFLRLFAGINRQDRNRVRKLMNDQLSDIKNGRFTDAEINQTKEMIRRNMLLSQDNQDSIIDREYLTIFFGKSVLDLETLIEKLEQVDKDAICKAASSLKLQAIYFMEGAE</sequence>
<keyword evidence="2" id="KW-0378">Hydrolase</keyword>
<keyword evidence="2" id="KW-0645">Protease</keyword>
<dbReference type="Proteomes" id="UP000033489">
    <property type="component" value="Unassembled WGS sequence"/>
</dbReference>
<gene>
    <name evidence="2" type="ORF">TZ94_00167</name>
</gene>
<accession>A0A0F2E4V3</accession>
<feature type="domain" description="Peptidase M16 C-terminal" evidence="1">
    <location>
        <begin position="185"/>
        <end position="349"/>
    </location>
</feature>
<evidence type="ECO:0000313" key="2">
    <source>
        <dbReference type="EMBL" id="KJQ78323.1"/>
    </source>
</evidence>
<dbReference type="GO" id="GO:0006508">
    <property type="term" value="P:proteolysis"/>
    <property type="evidence" value="ECO:0007669"/>
    <property type="project" value="UniProtKB-KW"/>
</dbReference>
<name>A0A0F2E4V3_9STRE</name>
<comment type="caution">
    <text evidence="2">The sequence shown here is derived from an EMBL/GenBank/DDBJ whole genome shotgun (WGS) entry which is preliminary data.</text>
</comment>
<dbReference type="InterPro" id="IPR050361">
    <property type="entry name" value="MPP/UQCRC_Complex"/>
</dbReference>
<dbReference type="AlphaFoldDB" id="A0A0F2E4V3"/>
<reference evidence="2 3" key="1">
    <citation type="submission" date="2015-02" db="EMBL/GenBank/DDBJ databases">
        <title>Evolution of amylase-binding proteins of oral streptococcal species.</title>
        <authorList>
            <person name="Haase E.M."/>
        </authorList>
    </citation>
    <scope>NUCLEOTIDE SEQUENCE [LARGE SCALE GENOMIC DNA]</scope>
    <source>
        <strain evidence="2 3">UC921A</strain>
    </source>
</reference>
<dbReference type="GO" id="GO:0046872">
    <property type="term" value="F:metal ion binding"/>
    <property type="evidence" value="ECO:0007669"/>
    <property type="project" value="InterPro"/>
</dbReference>
<dbReference type="GO" id="GO:0008233">
    <property type="term" value="F:peptidase activity"/>
    <property type="evidence" value="ECO:0007669"/>
    <property type="project" value="UniProtKB-KW"/>
</dbReference>
<evidence type="ECO:0000313" key="3">
    <source>
        <dbReference type="Proteomes" id="UP000033489"/>
    </source>
</evidence>
<dbReference type="InterPro" id="IPR007863">
    <property type="entry name" value="Peptidase_M16_C"/>
</dbReference>
<proteinExistence type="predicted"/>
<dbReference type="RefSeq" id="WP_045613273.1">
    <property type="nucleotide sequence ID" value="NZ_JYGT01000003.1"/>
</dbReference>
<dbReference type="PANTHER" id="PTHR11851:SF186">
    <property type="entry name" value="INACTIVE METALLOPROTEASE YMFF-RELATED"/>
    <property type="match status" value="1"/>
</dbReference>
<evidence type="ECO:0000259" key="1">
    <source>
        <dbReference type="Pfam" id="PF05193"/>
    </source>
</evidence>
<dbReference type="InterPro" id="IPR011249">
    <property type="entry name" value="Metalloenz_LuxS/M16"/>
</dbReference>
<dbReference type="PANTHER" id="PTHR11851">
    <property type="entry name" value="METALLOPROTEASE"/>
    <property type="match status" value="1"/>
</dbReference>
<dbReference type="Pfam" id="PF05193">
    <property type="entry name" value="Peptidase_M16_C"/>
    <property type="match status" value="1"/>
</dbReference>
<dbReference type="OrthoDB" id="9762085at2"/>
<dbReference type="SUPFAM" id="SSF63411">
    <property type="entry name" value="LuxS/MPP-like metallohydrolase"/>
    <property type="match status" value="2"/>
</dbReference>
<dbReference type="EMBL" id="JYGT01000003">
    <property type="protein sequence ID" value="KJQ78323.1"/>
    <property type="molecule type" value="Genomic_DNA"/>
</dbReference>
<dbReference type="NCBIfam" id="NF047422">
    <property type="entry name" value="YfmF_fam"/>
    <property type="match status" value="1"/>
</dbReference>
<organism evidence="2 3">
    <name type="scientific">Streptococcus infantis</name>
    <dbReference type="NCBI Taxonomy" id="68892"/>
    <lineage>
        <taxon>Bacteria</taxon>
        <taxon>Bacillati</taxon>
        <taxon>Bacillota</taxon>
        <taxon>Bacilli</taxon>
        <taxon>Lactobacillales</taxon>
        <taxon>Streptococcaceae</taxon>
        <taxon>Streptococcus</taxon>
    </lineage>
</organism>
<protein>
    <submittedName>
        <fullName evidence="2">Putative zinc protease</fullName>
        <ecNumber evidence="2">3.4.24.-</ecNumber>
    </submittedName>
</protein>
<dbReference type="PATRIC" id="fig|28037.216.peg.153"/>
<dbReference type="Gene3D" id="3.30.830.10">
    <property type="entry name" value="Metalloenzyme, LuxS/M16 peptidase-like"/>
    <property type="match status" value="2"/>
</dbReference>